<accession>A0ABR7KS74</accession>
<keyword evidence="2" id="KW-1185">Reference proteome</keyword>
<dbReference type="RefSeq" id="WP_187071048.1">
    <property type="nucleotide sequence ID" value="NZ_JACRYL010000007.1"/>
</dbReference>
<protein>
    <submittedName>
        <fullName evidence="1">Uncharacterized protein</fullName>
    </submittedName>
</protein>
<evidence type="ECO:0000313" key="1">
    <source>
        <dbReference type="EMBL" id="MBC6110573.1"/>
    </source>
</evidence>
<evidence type="ECO:0000313" key="2">
    <source>
        <dbReference type="Proteomes" id="UP000652755"/>
    </source>
</evidence>
<dbReference type="EMBL" id="JACRYL010000007">
    <property type="protein sequence ID" value="MBC6110573.1"/>
    <property type="molecule type" value="Genomic_DNA"/>
</dbReference>
<organism evidence="1 2">
    <name type="scientific">Pedobacter fastidiosus</name>
    <dbReference type="NCBI Taxonomy" id="2765361"/>
    <lineage>
        <taxon>Bacteria</taxon>
        <taxon>Pseudomonadati</taxon>
        <taxon>Bacteroidota</taxon>
        <taxon>Sphingobacteriia</taxon>
        <taxon>Sphingobacteriales</taxon>
        <taxon>Sphingobacteriaceae</taxon>
        <taxon>Pedobacter</taxon>
    </lineage>
</organism>
<gene>
    <name evidence="1" type="ORF">H7U22_09060</name>
</gene>
<reference evidence="1 2" key="1">
    <citation type="submission" date="2020-08" db="EMBL/GenBank/DDBJ databases">
        <authorList>
            <person name="Sun Q."/>
            <person name="Inoue M."/>
        </authorList>
    </citation>
    <scope>NUCLEOTIDE SEQUENCE [LARGE SCALE GENOMIC DNA]</scope>
    <source>
        <strain evidence="1 2">CCM 8938</strain>
    </source>
</reference>
<name>A0ABR7KS74_9SPHI</name>
<comment type="caution">
    <text evidence="1">The sequence shown here is derived from an EMBL/GenBank/DDBJ whole genome shotgun (WGS) entry which is preliminary data.</text>
</comment>
<dbReference type="Proteomes" id="UP000652755">
    <property type="component" value="Unassembled WGS sequence"/>
</dbReference>
<proteinExistence type="predicted"/>
<sequence>MEDSSKIIQGNLIIEQAEELPGFGNFGKRLDYLEHWLKTERRLNETEINGFENSCPLLLNDEQLTNPRIVLENFFNGNDLISAKAKLKYWFKTALTEELRYENGNELLFFHNQLIQLFHSGYLIALKQHSIDDDFDQVDLLNSDALICCLDKAEKSNPLKYLSVTLTSSNLRVIRFGMQEWLYSALSNRSSISQLDSKFIFEQYELLEKLLEALFLISSRVLN</sequence>